<dbReference type="KEGG" id="svp:Pan189_29570"/>
<comment type="pathway">
    <text evidence="11">Porphyrin-containing compound metabolism.</text>
</comment>
<keyword evidence="2" id="KW-1003">Cell membrane</keyword>
<dbReference type="GO" id="GO:0046872">
    <property type="term" value="F:metal ion binding"/>
    <property type="evidence" value="ECO:0007669"/>
    <property type="project" value="UniProtKB-KW"/>
</dbReference>
<evidence type="ECO:0000256" key="2">
    <source>
        <dbReference type="ARBA" id="ARBA00022475"/>
    </source>
</evidence>
<evidence type="ECO:0000313" key="14">
    <source>
        <dbReference type="Proteomes" id="UP000317318"/>
    </source>
</evidence>
<dbReference type="GO" id="GO:0016491">
    <property type="term" value="F:oxidoreductase activity"/>
    <property type="evidence" value="ECO:0007669"/>
    <property type="project" value="UniProtKB-KW"/>
</dbReference>
<keyword evidence="7" id="KW-0408">Iron</keyword>
<evidence type="ECO:0000256" key="3">
    <source>
        <dbReference type="ARBA" id="ARBA00022692"/>
    </source>
</evidence>
<evidence type="ECO:0000256" key="1">
    <source>
        <dbReference type="ARBA" id="ARBA00004141"/>
    </source>
</evidence>
<feature type="transmembrane region" description="Helical" evidence="12">
    <location>
        <begin position="207"/>
        <end position="224"/>
    </location>
</feature>
<keyword evidence="9 12" id="KW-0472">Membrane</keyword>
<keyword evidence="6" id="KW-0560">Oxidoreductase</keyword>
<dbReference type="GO" id="GO:0006784">
    <property type="term" value="P:heme A biosynthetic process"/>
    <property type="evidence" value="ECO:0007669"/>
    <property type="project" value="InterPro"/>
</dbReference>
<comment type="subcellular location">
    <subcellularLocation>
        <location evidence="1">Membrane</location>
        <topology evidence="1">Multi-pass membrane protein</topology>
    </subcellularLocation>
</comment>
<protein>
    <submittedName>
        <fullName evidence="13">Cytochrome oxidase assembly protein</fullName>
    </submittedName>
</protein>
<name>A0A517R3U7_9PLAN</name>
<dbReference type="Pfam" id="PF02628">
    <property type="entry name" value="COX15-CtaA"/>
    <property type="match status" value="1"/>
</dbReference>
<keyword evidence="4" id="KW-0479">Metal-binding</keyword>
<dbReference type="AlphaFoldDB" id="A0A517R3U7"/>
<feature type="transmembrane region" description="Helical" evidence="12">
    <location>
        <begin position="308"/>
        <end position="329"/>
    </location>
</feature>
<evidence type="ECO:0000256" key="12">
    <source>
        <dbReference type="SAM" id="Phobius"/>
    </source>
</evidence>
<evidence type="ECO:0000256" key="7">
    <source>
        <dbReference type="ARBA" id="ARBA00023004"/>
    </source>
</evidence>
<evidence type="ECO:0000256" key="10">
    <source>
        <dbReference type="ARBA" id="ARBA00023157"/>
    </source>
</evidence>
<feature type="transmembrane region" description="Helical" evidence="12">
    <location>
        <begin position="165"/>
        <end position="187"/>
    </location>
</feature>
<reference evidence="13 14" key="1">
    <citation type="submission" date="2019-02" db="EMBL/GenBank/DDBJ databases">
        <title>Deep-cultivation of Planctomycetes and their phenomic and genomic characterization uncovers novel biology.</title>
        <authorList>
            <person name="Wiegand S."/>
            <person name="Jogler M."/>
            <person name="Boedeker C."/>
            <person name="Pinto D."/>
            <person name="Vollmers J."/>
            <person name="Rivas-Marin E."/>
            <person name="Kohn T."/>
            <person name="Peeters S.H."/>
            <person name="Heuer A."/>
            <person name="Rast P."/>
            <person name="Oberbeckmann S."/>
            <person name="Bunk B."/>
            <person name="Jeske O."/>
            <person name="Meyerdierks A."/>
            <person name="Storesund J.E."/>
            <person name="Kallscheuer N."/>
            <person name="Luecker S."/>
            <person name="Lage O.M."/>
            <person name="Pohl T."/>
            <person name="Merkel B.J."/>
            <person name="Hornburger P."/>
            <person name="Mueller R.-W."/>
            <person name="Bruemmer F."/>
            <person name="Labrenz M."/>
            <person name="Spormann A.M."/>
            <person name="Op den Camp H."/>
            <person name="Overmann J."/>
            <person name="Amann R."/>
            <person name="Jetten M.S.M."/>
            <person name="Mascher T."/>
            <person name="Medema M.H."/>
            <person name="Devos D.P."/>
            <person name="Kaster A.-K."/>
            <person name="Ovreas L."/>
            <person name="Rohde M."/>
            <person name="Galperin M.Y."/>
            <person name="Jogler C."/>
        </authorList>
    </citation>
    <scope>NUCLEOTIDE SEQUENCE [LARGE SCALE GENOMIC DNA]</scope>
    <source>
        <strain evidence="13 14">Pan189</strain>
    </source>
</reference>
<dbReference type="PANTHER" id="PTHR35457:SF1">
    <property type="entry name" value="HEME A SYNTHASE"/>
    <property type="match status" value="1"/>
</dbReference>
<feature type="transmembrane region" description="Helical" evidence="12">
    <location>
        <begin position="269"/>
        <end position="288"/>
    </location>
</feature>
<evidence type="ECO:0000313" key="13">
    <source>
        <dbReference type="EMBL" id="QDT38562.1"/>
    </source>
</evidence>
<evidence type="ECO:0000256" key="8">
    <source>
        <dbReference type="ARBA" id="ARBA00023133"/>
    </source>
</evidence>
<accession>A0A517R3U7</accession>
<dbReference type="RefSeq" id="WP_145364659.1">
    <property type="nucleotide sequence ID" value="NZ_CP036268.1"/>
</dbReference>
<evidence type="ECO:0000256" key="4">
    <source>
        <dbReference type="ARBA" id="ARBA00022723"/>
    </source>
</evidence>
<proteinExistence type="predicted"/>
<sequence>MSANVTEIAPNQFRVVDATPAVDHNAGARAILSSPPVPVRMRYKAWNHWIAVLTVVTSLLPITVGVLTTTFDAGMAFLDWPTSDQQNMFLYDMLSDIREGRTDKVLEHGHRLAGALLGVVSILLAGVLFVRDERVWVKRLGILVLLGVIVQGLIGGFRVRLDERFLALFHGTFGAIVFSAICLAALVTSRRWLSYRVPITDSRPRGLMPVLVIIPVAIVVQYSLGGMVRHLGLGLYEHLGMAAVVWLLANIGAALSIRTGEKFLISNGYLLAAAATMQVALGFGAWIVKFGWKAQGYVAVQNSAEQVLFRSGHTVVGMVLLAAAVCLLAKAVKLSRLGWKPAEREYSNHFDVGGEPAGTSGGKLA</sequence>
<feature type="transmembrane region" description="Helical" evidence="12">
    <location>
        <begin position="236"/>
        <end position="257"/>
    </location>
</feature>
<dbReference type="EMBL" id="CP036268">
    <property type="protein sequence ID" value="QDT38562.1"/>
    <property type="molecule type" value="Genomic_DNA"/>
</dbReference>
<dbReference type="InterPro" id="IPR003780">
    <property type="entry name" value="COX15/CtaA_fam"/>
</dbReference>
<keyword evidence="14" id="KW-1185">Reference proteome</keyword>
<evidence type="ECO:0000256" key="11">
    <source>
        <dbReference type="ARBA" id="ARBA00023444"/>
    </source>
</evidence>
<dbReference type="PANTHER" id="PTHR35457">
    <property type="entry name" value="HEME A SYNTHASE"/>
    <property type="match status" value="1"/>
</dbReference>
<evidence type="ECO:0000256" key="5">
    <source>
        <dbReference type="ARBA" id="ARBA00022989"/>
    </source>
</evidence>
<dbReference type="InterPro" id="IPR050450">
    <property type="entry name" value="COX15/CtaA_HemeA_synthase"/>
</dbReference>
<keyword evidence="5 12" id="KW-1133">Transmembrane helix</keyword>
<keyword evidence="8" id="KW-0350">Heme biosynthesis</keyword>
<feature type="transmembrane region" description="Helical" evidence="12">
    <location>
        <begin position="49"/>
        <end position="71"/>
    </location>
</feature>
<feature type="transmembrane region" description="Helical" evidence="12">
    <location>
        <begin position="112"/>
        <end position="130"/>
    </location>
</feature>
<dbReference type="GO" id="GO:0016020">
    <property type="term" value="C:membrane"/>
    <property type="evidence" value="ECO:0007669"/>
    <property type="project" value="UniProtKB-SubCell"/>
</dbReference>
<evidence type="ECO:0000256" key="6">
    <source>
        <dbReference type="ARBA" id="ARBA00023002"/>
    </source>
</evidence>
<keyword evidence="10" id="KW-1015">Disulfide bond</keyword>
<keyword evidence="3 12" id="KW-0812">Transmembrane</keyword>
<feature type="transmembrane region" description="Helical" evidence="12">
    <location>
        <begin position="142"/>
        <end position="159"/>
    </location>
</feature>
<evidence type="ECO:0000256" key="9">
    <source>
        <dbReference type="ARBA" id="ARBA00023136"/>
    </source>
</evidence>
<gene>
    <name evidence="13" type="ORF">Pan189_29570</name>
</gene>
<dbReference type="OrthoDB" id="128939at2"/>
<organism evidence="13 14">
    <name type="scientific">Stratiformator vulcanicus</name>
    <dbReference type="NCBI Taxonomy" id="2527980"/>
    <lineage>
        <taxon>Bacteria</taxon>
        <taxon>Pseudomonadati</taxon>
        <taxon>Planctomycetota</taxon>
        <taxon>Planctomycetia</taxon>
        <taxon>Planctomycetales</taxon>
        <taxon>Planctomycetaceae</taxon>
        <taxon>Stratiformator</taxon>
    </lineage>
</organism>
<dbReference type="Proteomes" id="UP000317318">
    <property type="component" value="Chromosome"/>
</dbReference>